<feature type="compositionally biased region" description="Basic and acidic residues" evidence="1">
    <location>
        <begin position="1190"/>
        <end position="1201"/>
    </location>
</feature>
<feature type="region of interest" description="Disordered" evidence="1">
    <location>
        <begin position="477"/>
        <end position="570"/>
    </location>
</feature>
<accession>A0ABR3D360</accession>
<evidence type="ECO:0000313" key="4">
    <source>
        <dbReference type="Proteomes" id="UP001451303"/>
    </source>
</evidence>
<feature type="transmembrane region" description="Helical" evidence="2">
    <location>
        <begin position="12"/>
        <end position="38"/>
    </location>
</feature>
<feature type="compositionally biased region" description="Polar residues" evidence="1">
    <location>
        <begin position="1246"/>
        <end position="1259"/>
    </location>
</feature>
<feature type="region of interest" description="Disordered" evidence="1">
    <location>
        <begin position="290"/>
        <end position="318"/>
    </location>
</feature>
<feature type="compositionally biased region" description="Low complexity" evidence="1">
    <location>
        <begin position="764"/>
        <end position="780"/>
    </location>
</feature>
<feature type="region of interest" description="Disordered" evidence="1">
    <location>
        <begin position="1018"/>
        <end position="1076"/>
    </location>
</feature>
<feature type="region of interest" description="Disordered" evidence="1">
    <location>
        <begin position="1190"/>
        <end position="1274"/>
    </location>
</feature>
<feature type="region of interest" description="Disordered" evidence="1">
    <location>
        <begin position="756"/>
        <end position="805"/>
    </location>
</feature>
<keyword evidence="4" id="KW-1185">Reference proteome</keyword>
<keyword evidence="2" id="KW-1133">Transmembrane helix</keyword>
<proteinExistence type="predicted"/>
<feature type="region of interest" description="Disordered" evidence="1">
    <location>
        <begin position="661"/>
        <end position="703"/>
    </location>
</feature>
<sequence>MSAAAAAGASLPFGALVAIVLLGTFTVSVTLAFFGIWLSRRRRVAVVAAGQGQTNKERSGGCHLYDLTGETTIASTALTVHAGNGHDALDVGDFSPKRGPRKLQKIPSAAWTTASALKYNSTTSLLPKAKGKGKGIWQGEGAGDGLRGRAHEMDGEGEDGVLSVSMPPGMSWMDLGGAQEQGSLLPFSRLRKTSSGSFLRLHKTKLLGVSRKKSSASERRMANSAWIDEEAIHGPGISGLTNITGENGNGDDSDNNSYRKSLLFGWRKGKGRDWIRESWPLKTRAPTVPRLDNYQELPRSQRLSQSQSQSQLNDQAEQLETETMTGRLGIPSTDSGRRAVRSAYGAMEGGGGGGGLSVSLLLPEPPQPAIVRGQAGTGGGFAVQHRHTKSEHQRILRVTNPSTPTSLARPTPIPTMQSTLTKNRQVSTDSTLSQILRSTEKRLQEASTSGVSRRNRVTIQVASGPHRGLSLHVAERLEESCSPGLRRSESLKETRRTRVEHQLPVISPSSSGLVAPLTLVPKSSGQQQQQRPDSRESSSSEPDSLLAEPAYSEMPSGLTSPSRVSSIGGTSSVAETEIEMLLLTVDVPSNRSSMTSAASLSTIHSVDESSEGGARVSVGTKTPSPDRAAMVAGTGRPAVTLQTSMVDSERFTLPAPLSAVDASAPSLPSGSSARPFTSYGCPVPRPLSTRSQGETESNRRSFVRKSIIAQEPIGPMPSIPTRLLPCPGVPSGKNCVIAQTSCGTWHTAMADPFQVPVSPTSLQASTDSASPTSSSGSMASRETPRGLRSPPNKSTTYNNTLLNSIVLPPPTKHRYVDAKTVVAEIKPSARSGIVQTPERERRWPFIDAHTAAHDNDAYQPPSPTPRSGSRLSRQLSLQQRKASESSSVYSQEIAANEAFSPAPVPTFAILRPSSPTRTTLPPSPTTVGLAAAQALNAANFQRNSILFAGSQQQTPSCRTSRTINPNRASVLAAQQDLDNEVEDDECNKENTAAVTPKASPIATTIAQLRRMNSVLSTASSVSSINTDVPDGGGKGCSSRRNSRVGVSASPTQSALRGGGFNPNPRRDSHQSYGHRRSGSRNYLFALSGGAGAVPSTPTTPKVVKRTSGGGGGSGGRVRPNPSGQVNGHSRTGSESGSGIGRRVSISRSGSPKRITLTPGHHRSLGSGCGGGSVIGSPGLINANGLKNRFQFDDHDDDDKNNNKGKRASNGNGIAKKQNSSDFLVGAKKDEGNEEESERKLPVRFTLPNSSPATIGLTANSPPSSPSQRSKQVQTGMVYVTPKGKRWRQSNESLGLYDRDGFLINSSGRPSGATSSSVRA</sequence>
<feature type="compositionally biased region" description="Low complexity" evidence="1">
    <location>
        <begin position="869"/>
        <end position="880"/>
    </location>
</feature>
<feature type="compositionally biased region" description="Low complexity" evidence="1">
    <location>
        <begin position="662"/>
        <end position="675"/>
    </location>
</feature>
<dbReference type="Proteomes" id="UP001451303">
    <property type="component" value="Unassembled WGS sequence"/>
</dbReference>
<organism evidence="3 4">
    <name type="scientific">Neurospora intermedia</name>
    <dbReference type="NCBI Taxonomy" id="5142"/>
    <lineage>
        <taxon>Eukaryota</taxon>
        <taxon>Fungi</taxon>
        <taxon>Dikarya</taxon>
        <taxon>Ascomycota</taxon>
        <taxon>Pezizomycotina</taxon>
        <taxon>Sordariomycetes</taxon>
        <taxon>Sordariomycetidae</taxon>
        <taxon>Sordariales</taxon>
        <taxon>Sordariaceae</taxon>
        <taxon>Neurospora</taxon>
    </lineage>
</organism>
<dbReference type="EMBL" id="JAVLET010000010">
    <property type="protein sequence ID" value="KAL0467120.1"/>
    <property type="molecule type" value="Genomic_DNA"/>
</dbReference>
<name>A0ABR3D360_NEUIN</name>
<feature type="compositionally biased region" description="Polar residues" evidence="1">
    <location>
        <begin position="791"/>
        <end position="803"/>
    </location>
</feature>
<feature type="region of interest" description="Disordered" evidence="1">
    <location>
        <begin position="602"/>
        <end position="630"/>
    </location>
</feature>
<evidence type="ECO:0000313" key="3">
    <source>
        <dbReference type="EMBL" id="KAL0467120.1"/>
    </source>
</evidence>
<feature type="compositionally biased region" description="Basic and acidic residues" evidence="1">
    <location>
        <begin position="1226"/>
        <end position="1240"/>
    </location>
</feature>
<feature type="compositionally biased region" description="Low complexity" evidence="1">
    <location>
        <begin position="1129"/>
        <end position="1149"/>
    </location>
</feature>
<feature type="compositionally biased region" description="Basic and acidic residues" evidence="1">
    <location>
        <begin position="486"/>
        <end position="501"/>
    </location>
</feature>
<feature type="region of interest" description="Disordered" evidence="1">
    <location>
        <begin position="851"/>
        <end position="886"/>
    </location>
</feature>
<protein>
    <submittedName>
        <fullName evidence="3">Uncharacterized protein</fullName>
    </submittedName>
</protein>
<feature type="region of interest" description="Disordered" evidence="1">
    <location>
        <begin position="1300"/>
        <end position="1319"/>
    </location>
</feature>
<feature type="region of interest" description="Disordered" evidence="1">
    <location>
        <begin position="1088"/>
        <end position="1170"/>
    </location>
</feature>
<feature type="compositionally biased region" description="Polar residues" evidence="1">
    <location>
        <begin position="557"/>
        <end position="570"/>
    </location>
</feature>
<reference evidence="3 4" key="1">
    <citation type="submission" date="2023-09" db="EMBL/GenBank/DDBJ databases">
        <title>Multi-omics analysis of a traditional fermented food reveals byproduct-associated fungal strains for waste-to-food upcycling.</title>
        <authorList>
            <consortium name="Lawrence Berkeley National Laboratory"/>
            <person name="Rekdal V.M."/>
            <person name="Villalobos-Escobedo J.M."/>
            <person name="Rodriguez-Valeron N."/>
            <person name="Garcia M.O."/>
            <person name="Vasquez D.P."/>
            <person name="Damayanti I."/>
            <person name="Sorensen P.M."/>
            <person name="Baidoo E.E."/>
            <person name="De Carvalho A.C."/>
            <person name="Riley R."/>
            <person name="Lipzen A."/>
            <person name="He G."/>
            <person name="Yan M."/>
            <person name="Haridas S."/>
            <person name="Daum C."/>
            <person name="Yoshinaga Y."/>
            <person name="Ng V."/>
            <person name="Grigoriev I.V."/>
            <person name="Munk R."/>
            <person name="Nuraida L."/>
            <person name="Wijaya C.H."/>
            <person name="Morales P.-C."/>
            <person name="Keasling J.D."/>
        </authorList>
    </citation>
    <scope>NUCLEOTIDE SEQUENCE [LARGE SCALE GENOMIC DNA]</scope>
    <source>
        <strain evidence="3 4">FGSC 2613</strain>
    </source>
</reference>
<feature type="compositionally biased region" description="Low complexity" evidence="1">
    <location>
        <begin position="300"/>
        <end position="312"/>
    </location>
</feature>
<gene>
    <name evidence="3" type="ORF">QR685DRAFT_533443</name>
</gene>
<keyword evidence="2" id="KW-0472">Membrane</keyword>
<keyword evidence="2" id="KW-0812">Transmembrane</keyword>
<feature type="compositionally biased region" description="Low complexity" evidence="1">
    <location>
        <begin position="1305"/>
        <end position="1319"/>
    </location>
</feature>
<feature type="compositionally biased region" description="Polar residues" evidence="1">
    <location>
        <begin position="1208"/>
        <end position="1221"/>
    </location>
</feature>
<feature type="region of interest" description="Disordered" evidence="1">
    <location>
        <begin position="401"/>
        <end position="427"/>
    </location>
</feature>
<evidence type="ECO:0000256" key="2">
    <source>
        <dbReference type="SAM" id="Phobius"/>
    </source>
</evidence>
<evidence type="ECO:0000256" key="1">
    <source>
        <dbReference type="SAM" id="MobiDB-lite"/>
    </source>
</evidence>
<comment type="caution">
    <text evidence="3">The sequence shown here is derived from an EMBL/GenBank/DDBJ whole genome shotgun (WGS) entry which is preliminary data.</text>
</comment>